<dbReference type="RefSeq" id="WP_106521449.1">
    <property type="nucleotide sequence ID" value="NZ_PYGD01000001.1"/>
</dbReference>
<evidence type="ECO:0000256" key="1">
    <source>
        <dbReference type="SAM" id="SignalP"/>
    </source>
</evidence>
<protein>
    <submittedName>
        <fullName evidence="2">Uncharacterized protein</fullName>
    </submittedName>
</protein>
<feature type="chain" id="PRO_5015148570" evidence="1">
    <location>
        <begin position="21"/>
        <end position="245"/>
    </location>
</feature>
<dbReference type="OrthoDB" id="9998586at2"/>
<keyword evidence="1" id="KW-0732">Signal</keyword>
<dbReference type="AlphaFoldDB" id="A0A2P8DC14"/>
<feature type="signal peptide" evidence="1">
    <location>
        <begin position="1"/>
        <end position="20"/>
    </location>
</feature>
<organism evidence="2 3">
    <name type="scientific">Taibaiella chishuiensis</name>
    <dbReference type="NCBI Taxonomy" id="1434707"/>
    <lineage>
        <taxon>Bacteria</taxon>
        <taxon>Pseudomonadati</taxon>
        <taxon>Bacteroidota</taxon>
        <taxon>Chitinophagia</taxon>
        <taxon>Chitinophagales</taxon>
        <taxon>Chitinophagaceae</taxon>
        <taxon>Taibaiella</taxon>
    </lineage>
</organism>
<comment type="caution">
    <text evidence="2">The sequence shown here is derived from an EMBL/GenBank/DDBJ whole genome shotgun (WGS) entry which is preliminary data.</text>
</comment>
<dbReference type="Proteomes" id="UP000240572">
    <property type="component" value="Unassembled WGS sequence"/>
</dbReference>
<evidence type="ECO:0000313" key="2">
    <source>
        <dbReference type="EMBL" id="PSK94763.1"/>
    </source>
</evidence>
<reference evidence="2 3" key="1">
    <citation type="submission" date="2018-03" db="EMBL/GenBank/DDBJ databases">
        <title>Genomic Encyclopedia of Type Strains, Phase III (KMG-III): the genomes of soil and plant-associated and newly described type strains.</title>
        <authorList>
            <person name="Whitman W."/>
        </authorList>
    </citation>
    <scope>NUCLEOTIDE SEQUENCE [LARGE SCALE GENOMIC DNA]</scope>
    <source>
        <strain evidence="2 3">CGMCC 1.12700</strain>
    </source>
</reference>
<gene>
    <name evidence="2" type="ORF">B0I18_101923</name>
</gene>
<keyword evidence="3" id="KW-1185">Reference proteome</keyword>
<name>A0A2P8DC14_9BACT</name>
<evidence type="ECO:0000313" key="3">
    <source>
        <dbReference type="Proteomes" id="UP000240572"/>
    </source>
</evidence>
<sequence>MKKSILSAVLFCAATWSLHAQVKRPPVIVRPVSNCCSSNPYVLTPCATALFQSFKNLAAGAGTRICNTSLNYPSLSFAMPHNCYSLMDTAAGMVTFTSFYVPSVSEFRVIWGSVPGNFSYYGVCAPEPIIFPHPGIIENHVFAAKLIRQSDYKAFSGAVKDYSSMAAVPYVKVAAIEKILAVYVEEQGGFISTTEAASYNSRNSSKGIVVKVKLKRGGTELCYLVNNYDNAGTIYWKEPNPACIP</sequence>
<accession>A0A2P8DC14</accession>
<proteinExistence type="predicted"/>
<dbReference type="EMBL" id="PYGD01000001">
    <property type="protein sequence ID" value="PSK94763.1"/>
    <property type="molecule type" value="Genomic_DNA"/>
</dbReference>